<comment type="caution">
    <text evidence="2">The sequence shown here is derived from an EMBL/GenBank/DDBJ whole genome shotgun (WGS) entry which is preliminary data.</text>
</comment>
<name>A0A317SPN7_9PEZI</name>
<sequence>MSAEAPLRLYISPLTRPYTIPYRRAQTFDDFRTTANRILVSCIETGELQAGCSESVPQPNNWNVVEETGAIVSSVLWQDLVVPGGTYCLLPRQEVATISSPMRTSQSHSSATESVATTRSRSATAISASISPVSSSSGSVSSAASGNEIRSVSYRDALSTTVIGARRPTSGSNYSFFGGDDDSGVRLGSESPPSSCSRSVEKRDDSHIHKPQNSQITLTARPLITSGSPWSAVVANGLSPQQPHHQTQHHNPNAHPAATTNSNHSNNNNPGPTTVSDWTVVQARKPVAQPTIKPLVQIKVWKNETVPSSAKSYTVPPTISVGEFIERIGGREGCRVQEMKRVREGFLPGLTYMWGTQKSIEDVGWADRKRGTVGVYLHMPPRFD</sequence>
<feature type="compositionally biased region" description="Basic and acidic residues" evidence="1">
    <location>
        <begin position="199"/>
        <end position="208"/>
    </location>
</feature>
<feature type="region of interest" description="Disordered" evidence="1">
    <location>
        <begin position="231"/>
        <end position="276"/>
    </location>
</feature>
<evidence type="ECO:0000313" key="3">
    <source>
        <dbReference type="Proteomes" id="UP000246991"/>
    </source>
</evidence>
<dbReference type="AlphaFoldDB" id="A0A317SPN7"/>
<feature type="compositionally biased region" description="Low complexity" evidence="1">
    <location>
        <begin position="189"/>
        <end position="198"/>
    </location>
</feature>
<evidence type="ECO:0000313" key="2">
    <source>
        <dbReference type="EMBL" id="PWW76288.1"/>
    </source>
</evidence>
<feature type="compositionally biased region" description="Low complexity" evidence="1">
    <location>
        <begin position="109"/>
        <end position="146"/>
    </location>
</feature>
<accession>A0A317SPN7</accession>
<protein>
    <submittedName>
        <fullName evidence="2">Uncharacterized protein</fullName>
    </submittedName>
</protein>
<evidence type="ECO:0000256" key="1">
    <source>
        <dbReference type="SAM" id="MobiDB-lite"/>
    </source>
</evidence>
<proteinExistence type="predicted"/>
<keyword evidence="3" id="KW-1185">Reference proteome</keyword>
<feature type="compositionally biased region" description="Polar residues" evidence="1">
    <location>
        <begin position="99"/>
        <end position="108"/>
    </location>
</feature>
<feature type="region of interest" description="Disordered" evidence="1">
    <location>
        <begin position="99"/>
        <end position="146"/>
    </location>
</feature>
<feature type="compositionally biased region" description="Low complexity" evidence="1">
    <location>
        <begin position="240"/>
        <end position="274"/>
    </location>
</feature>
<reference evidence="2 3" key="1">
    <citation type="submission" date="2018-03" db="EMBL/GenBank/DDBJ databases">
        <title>Genomes of Pezizomycetes fungi and the evolution of truffles.</title>
        <authorList>
            <person name="Murat C."/>
            <person name="Payen T."/>
            <person name="Noel B."/>
            <person name="Kuo A."/>
            <person name="Martin F.M."/>
        </authorList>
    </citation>
    <scope>NUCLEOTIDE SEQUENCE [LARGE SCALE GENOMIC DNA]</scope>
    <source>
        <strain evidence="2">091103-1</strain>
    </source>
</reference>
<organism evidence="2 3">
    <name type="scientific">Tuber magnatum</name>
    <name type="common">white Piedmont truffle</name>
    <dbReference type="NCBI Taxonomy" id="42249"/>
    <lineage>
        <taxon>Eukaryota</taxon>
        <taxon>Fungi</taxon>
        <taxon>Dikarya</taxon>
        <taxon>Ascomycota</taxon>
        <taxon>Pezizomycotina</taxon>
        <taxon>Pezizomycetes</taxon>
        <taxon>Pezizales</taxon>
        <taxon>Tuberaceae</taxon>
        <taxon>Tuber</taxon>
    </lineage>
</organism>
<dbReference type="Proteomes" id="UP000246991">
    <property type="component" value="Unassembled WGS sequence"/>
</dbReference>
<feature type="region of interest" description="Disordered" evidence="1">
    <location>
        <begin position="183"/>
        <end position="219"/>
    </location>
</feature>
<gene>
    <name evidence="2" type="ORF">C7212DRAFT_280657</name>
</gene>
<dbReference type="EMBL" id="PYWC01000035">
    <property type="protein sequence ID" value="PWW76288.1"/>
    <property type="molecule type" value="Genomic_DNA"/>
</dbReference>
<dbReference type="OrthoDB" id="5372686at2759"/>